<dbReference type="AlphaFoldDB" id="A0A8J3JYG9"/>
<evidence type="ECO:0000256" key="2">
    <source>
        <dbReference type="PROSITE-ProRule" id="PRU00335"/>
    </source>
</evidence>
<dbReference type="Gene3D" id="1.10.357.10">
    <property type="entry name" value="Tetracycline Repressor, domain 2"/>
    <property type="match status" value="1"/>
</dbReference>
<dbReference type="PROSITE" id="PS50977">
    <property type="entry name" value="HTH_TETR_2"/>
    <property type="match status" value="1"/>
</dbReference>
<accession>A0A8J3JYG9</accession>
<organism evidence="4 5">
    <name type="scientific">Catellatospora chokoriensis</name>
    <dbReference type="NCBI Taxonomy" id="310353"/>
    <lineage>
        <taxon>Bacteria</taxon>
        <taxon>Bacillati</taxon>
        <taxon>Actinomycetota</taxon>
        <taxon>Actinomycetes</taxon>
        <taxon>Micromonosporales</taxon>
        <taxon>Micromonosporaceae</taxon>
        <taxon>Catellatospora</taxon>
    </lineage>
</organism>
<dbReference type="InterPro" id="IPR041583">
    <property type="entry name" value="TetR_C_31"/>
</dbReference>
<proteinExistence type="predicted"/>
<gene>
    <name evidence="4" type="ORF">Cch02nite_08640</name>
</gene>
<dbReference type="RefSeq" id="WP_191841300.1">
    <property type="nucleotide sequence ID" value="NZ_BAAALB010000032.1"/>
</dbReference>
<evidence type="ECO:0000313" key="4">
    <source>
        <dbReference type="EMBL" id="GIF87420.1"/>
    </source>
</evidence>
<dbReference type="GO" id="GO:0003677">
    <property type="term" value="F:DNA binding"/>
    <property type="evidence" value="ECO:0007669"/>
    <property type="project" value="UniProtKB-UniRule"/>
</dbReference>
<evidence type="ECO:0000259" key="3">
    <source>
        <dbReference type="PROSITE" id="PS50977"/>
    </source>
</evidence>
<evidence type="ECO:0000256" key="1">
    <source>
        <dbReference type="ARBA" id="ARBA00023125"/>
    </source>
</evidence>
<keyword evidence="5" id="KW-1185">Reference proteome</keyword>
<dbReference type="EMBL" id="BONG01000004">
    <property type="protein sequence ID" value="GIF87420.1"/>
    <property type="molecule type" value="Genomic_DNA"/>
</dbReference>
<name>A0A8J3JYG9_9ACTN</name>
<feature type="DNA-binding region" description="H-T-H motif" evidence="2">
    <location>
        <begin position="25"/>
        <end position="44"/>
    </location>
</feature>
<dbReference type="InterPro" id="IPR009057">
    <property type="entry name" value="Homeodomain-like_sf"/>
</dbReference>
<keyword evidence="1 2" id="KW-0238">DNA-binding</keyword>
<reference evidence="4 5" key="1">
    <citation type="submission" date="2021-01" db="EMBL/GenBank/DDBJ databases">
        <title>Whole genome shotgun sequence of Catellatospora chokoriensis NBRC 107358.</title>
        <authorList>
            <person name="Komaki H."/>
            <person name="Tamura T."/>
        </authorList>
    </citation>
    <scope>NUCLEOTIDE SEQUENCE [LARGE SCALE GENOMIC DNA]</scope>
    <source>
        <strain evidence="4 5">NBRC 107358</strain>
    </source>
</reference>
<dbReference type="SUPFAM" id="SSF46689">
    <property type="entry name" value="Homeodomain-like"/>
    <property type="match status" value="1"/>
</dbReference>
<dbReference type="Proteomes" id="UP000619293">
    <property type="component" value="Unassembled WGS sequence"/>
</dbReference>
<dbReference type="InterPro" id="IPR001647">
    <property type="entry name" value="HTH_TetR"/>
</dbReference>
<comment type="caution">
    <text evidence="4">The sequence shown here is derived from an EMBL/GenBank/DDBJ whole genome shotgun (WGS) entry which is preliminary data.</text>
</comment>
<feature type="domain" description="HTH tetR-type" evidence="3">
    <location>
        <begin position="2"/>
        <end position="62"/>
    </location>
</feature>
<evidence type="ECO:0000313" key="5">
    <source>
        <dbReference type="Proteomes" id="UP000619293"/>
    </source>
</evidence>
<protein>
    <recommendedName>
        <fullName evidence="3">HTH tetR-type domain-containing protein</fullName>
    </recommendedName>
</protein>
<dbReference type="Pfam" id="PF17940">
    <property type="entry name" value="TetR_C_31"/>
    <property type="match status" value="1"/>
</dbReference>
<sequence>MSDRREQVLDAAIAVLGTKGLRALTHRAVDAQAGLPEGSTSNSFRTREALVGGILDRLVEIETVVWQRLAGQRPPGSLDEFAQLIGDMVREVTGPARALTLARHAIFHEAAFHPGLQERIRAARQRLAAWGEPWLAQFGSTAPQADYLTVLALLDGLVAIQLACPEPDFDPTPSILTTLRGMTIT</sequence>